<gene>
    <name evidence="1" type="ORF">I5M27_18185</name>
</gene>
<evidence type="ECO:0000313" key="1">
    <source>
        <dbReference type="EMBL" id="MBK0404926.1"/>
    </source>
</evidence>
<reference evidence="1 2" key="1">
    <citation type="submission" date="2020-12" db="EMBL/GenBank/DDBJ databases">
        <title>Bacterial novel species Adhaeribacter sp. BT258 isolated from soil.</title>
        <authorList>
            <person name="Jung H.-Y."/>
        </authorList>
    </citation>
    <scope>NUCLEOTIDE SEQUENCE [LARGE SCALE GENOMIC DNA]</scope>
    <source>
        <strain evidence="1 2">BT258</strain>
    </source>
</reference>
<protein>
    <submittedName>
        <fullName evidence="1">Uncharacterized protein</fullName>
    </submittedName>
</protein>
<evidence type="ECO:0000313" key="2">
    <source>
        <dbReference type="Proteomes" id="UP000644147"/>
    </source>
</evidence>
<organism evidence="1 2">
    <name type="scientific">Adhaeribacter terrigena</name>
    <dbReference type="NCBI Taxonomy" id="2793070"/>
    <lineage>
        <taxon>Bacteria</taxon>
        <taxon>Pseudomonadati</taxon>
        <taxon>Bacteroidota</taxon>
        <taxon>Cytophagia</taxon>
        <taxon>Cytophagales</taxon>
        <taxon>Hymenobacteraceae</taxon>
        <taxon>Adhaeribacter</taxon>
    </lineage>
</organism>
<sequence length="80" mass="9002">MQHQNGKRAASSARLKGLGTGTECFVKDDLELKKKLQIFILKFGVFKKDPDFCIPKPEGLRGKKKGLSGLRTAFLSFKRF</sequence>
<dbReference type="RefSeq" id="WP_200507823.1">
    <property type="nucleotide sequence ID" value="NZ_JAEHFX010000014.1"/>
</dbReference>
<dbReference type="Proteomes" id="UP000644147">
    <property type="component" value="Unassembled WGS sequence"/>
</dbReference>
<name>A0ABS1C6C3_9BACT</name>
<proteinExistence type="predicted"/>
<comment type="caution">
    <text evidence="1">The sequence shown here is derived from an EMBL/GenBank/DDBJ whole genome shotgun (WGS) entry which is preliminary data.</text>
</comment>
<dbReference type="EMBL" id="JAEHFX010000014">
    <property type="protein sequence ID" value="MBK0404926.1"/>
    <property type="molecule type" value="Genomic_DNA"/>
</dbReference>
<keyword evidence="2" id="KW-1185">Reference proteome</keyword>
<accession>A0ABS1C6C3</accession>